<keyword evidence="6 14" id="KW-0548">Nucleotidyltransferase</keyword>
<dbReference type="InterPro" id="IPR023465">
    <property type="entry name" value="Riboflavin_kinase_dom_sf"/>
</dbReference>
<proteinExistence type="inferred from homology"/>
<dbReference type="PIRSF" id="PIRSF004491">
    <property type="entry name" value="FAD_Synth"/>
    <property type="match status" value="1"/>
</dbReference>
<evidence type="ECO:0000256" key="7">
    <source>
        <dbReference type="ARBA" id="ARBA00022741"/>
    </source>
</evidence>
<protein>
    <recommendedName>
        <fullName evidence="14">Riboflavin biosynthesis protein</fullName>
    </recommendedName>
    <domain>
        <recommendedName>
            <fullName evidence="14">Riboflavin kinase</fullName>
            <ecNumber evidence="14">2.7.1.26</ecNumber>
        </recommendedName>
        <alternativeName>
            <fullName evidence="14">Flavokinase</fullName>
        </alternativeName>
    </domain>
    <domain>
        <recommendedName>
            <fullName evidence="14">FMN adenylyltransferase</fullName>
            <ecNumber evidence="14">2.7.7.2</ecNumber>
        </recommendedName>
        <alternativeName>
            <fullName evidence="14">FAD pyrophosphorylase</fullName>
        </alternativeName>
        <alternativeName>
            <fullName evidence="14">FAD synthase</fullName>
        </alternativeName>
    </domain>
</protein>
<dbReference type="GO" id="GO:0005524">
    <property type="term" value="F:ATP binding"/>
    <property type="evidence" value="ECO:0007669"/>
    <property type="project" value="UniProtKB-UniRule"/>
</dbReference>
<evidence type="ECO:0000256" key="4">
    <source>
        <dbReference type="ARBA" id="ARBA00022643"/>
    </source>
</evidence>
<evidence type="ECO:0000256" key="5">
    <source>
        <dbReference type="ARBA" id="ARBA00022679"/>
    </source>
</evidence>
<dbReference type="GO" id="GO:0006747">
    <property type="term" value="P:FAD biosynthetic process"/>
    <property type="evidence" value="ECO:0007669"/>
    <property type="project" value="UniProtKB-UniRule"/>
</dbReference>
<evidence type="ECO:0000256" key="6">
    <source>
        <dbReference type="ARBA" id="ARBA00022695"/>
    </source>
</evidence>
<comment type="similarity">
    <text evidence="14">Belongs to the ribF family.</text>
</comment>
<evidence type="ECO:0000313" key="16">
    <source>
        <dbReference type="EMBL" id="KUK23545.1"/>
    </source>
</evidence>
<dbReference type="PATRIC" id="fig|93930.3.peg.1146"/>
<dbReference type="NCBIfam" id="TIGR00083">
    <property type="entry name" value="ribF"/>
    <property type="match status" value="1"/>
</dbReference>
<evidence type="ECO:0000259" key="15">
    <source>
        <dbReference type="SMART" id="SM00904"/>
    </source>
</evidence>
<dbReference type="PANTHER" id="PTHR22749">
    <property type="entry name" value="RIBOFLAVIN KINASE/FMN ADENYLYLTRANSFERASE"/>
    <property type="match status" value="1"/>
</dbReference>
<dbReference type="Pfam" id="PF01687">
    <property type="entry name" value="Flavokinase"/>
    <property type="match status" value="1"/>
</dbReference>
<evidence type="ECO:0000256" key="2">
    <source>
        <dbReference type="ARBA" id="ARBA00005201"/>
    </source>
</evidence>
<comment type="pathway">
    <text evidence="1 14">Cofactor biosynthesis; FAD biosynthesis; FAD from FMN: step 1/1.</text>
</comment>
<evidence type="ECO:0000256" key="12">
    <source>
        <dbReference type="ARBA" id="ARBA00047880"/>
    </source>
</evidence>
<dbReference type="AlphaFoldDB" id="A0A117L2Y7"/>
<dbReference type="Proteomes" id="UP000058636">
    <property type="component" value="Unassembled WGS sequence"/>
</dbReference>
<keyword evidence="9 14" id="KW-0274">FAD</keyword>
<comment type="catalytic activity">
    <reaction evidence="13 14">
        <text>FMN + ATP + H(+) = FAD + diphosphate</text>
        <dbReference type="Rhea" id="RHEA:17237"/>
        <dbReference type="ChEBI" id="CHEBI:15378"/>
        <dbReference type="ChEBI" id="CHEBI:30616"/>
        <dbReference type="ChEBI" id="CHEBI:33019"/>
        <dbReference type="ChEBI" id="CHEBI:57692"/>
        <dbReference type="ChEBI" id="CHEBI:58210"/>
        <dbReference type="EC" id="2.7.7.2"/>
    </reaction>
</comment>
<sequence>MVVSIGVFDGVHIGHQKVLRTMKEISFFKKDDSLIYTISYPPEYFSPNFPGLLMTVESRVEMLSRYARTVVLDFFRIKDLTPEKFVERYLSGVSAVVVGRDFRFGKNASGDTSFLRKKGVEVYEIEDIVVQGIRVSSSLIRDLVQKGRAEEIPVYLGRYFEIEGIVHRDREFGRKLGFPTANIDRGNEKLVDLKRGVYLVRVHFPDGKKKFGVMNVGFRPTVGDARNVKYEVYILDFEGDLYGKKLKLEVLKFMREEKKFDSIEELKAAIDQDVKNARNIIDDIINSKFEKEG</sequence>
<dbReference type="UniPathway" id="UPA00277">
    <property type="reaction ID" value="UER00407"/>
</dbReference>
<dbReference type="InterPro" id="IPR014729">
    <property type="entry name" value="Rossmann-like_a/b/a_fold"/>
</dbReference>
<evidence type="ECO:0000256" key="1">
    <source>
        <dbReference type="ARBA" id="ARBA00004726"/>
    </source>
</evidence>
<comment type="pathway">
    <text evidence="2 14">Cofactor biosynthesis; FMN biosynthesis; FMN from riboflavin (ATP route): step 1/1.</text>
</comment>
<keyword evidence="10 14" id="KW-0067">ATP-binding</keyword>
<evidence type="ECO:0000256" key="11">
    <source>
        <dbReference type="ARBA" id="ARBA00023268"/>
    </source>
</evidence>
<reference evidence="16 17" key="1">
    <citation type="journal article" date="2015" name="MBio">
        <title>Genome-Resolved Metagenomic Analysis Reveals Roles for Candidate Phyla and Other Microbial Community Members in Biogeochemical Transformations in Oil Reservoirs.</title>
        <authorList>
            <person name="Hu P."/>
            <person name="Tom L."/>
            <person name="Singh A."/>
            <person name="Thomas B.C."/>
            <person name="Baker B.J."/>
            <person name="Piceno Y.M."/>
            <person name="Andersen G.L."/>
            <person name="Banfield J.F."/>
        </authorList>
    </citation>
    <scope>NUCLEOTIDE SEQUENCE [LARGE SCALE GENOMIC DNA]</scope>
    <source>
        <strain evidence="16">46_26</strain>
    </source>
</reference>
<dbReference type="GO" id="GO:0009231">
    <property type="term" value="P:riboflavin biosynthetic process"/>
    <property type="evidence" value="ECO:0007669"/>
    <property type="project" value="InterPro"/>
</dbReference>
<name>A0A117L2Y7_9THEM</name>
<dbReference type="SUPFAM" id="SSF52374">
    <property type="entry name" value="Nucleotidylyl transferase"/>
    <property type="match status" value="1"/>
</dbReference>
<dbReference type="CDD" id="cd02064">
    <property type="entry name" value="FAD_synthetase_N"/>
    <property type="match status" value="1"/>
</dbReference>
<dbReference type="EMBL" id="LGFG01000017">
    <property type="protein sequence ID" value="KUK23545.1"/>
    <property type="molecule type" value="Genomic_DNA"/>
</dbReference>
<evidence type="ECO:0000256" key="8">
    <source>
        <dbReference type="ARBA" id="ARBA00022777"/>
    </source>
</evidence>
<keyword evidence="5 14" id="KW-0808">Transferase</keyword>
<dbReference type="GO" id="GO:0008531">
    <property type="term" value="F:riboflavin kinase activity"/>
    <property type="evidence" value="ECO:0007669"/>
    <property type="project" value="UniProtKB-UniRule"/>
</dbReference>
<dbReference type="EC" id="2.7.1.26" evidence="14"/>
<gene>
    <name evidence="16" type="ORF">XD57_0363</name>
</gene>
<dbReference type="UniPathway" id="UPA00276">
    <property type="reaction ID" value="UER00406"/>
</dbReference>
<dbReference type="Gene3D" id="3.40.50.620">
    <property type="entry name" value="HUPs"/>
    <property type="match status" value="1"/>
</dbReference>
<dbReference type="InterPro" id="IPR023468">
    <property type="entry name" value="Riboflavin_kinase"/>
</dbReference>
<keyword evidence="8 14" id="KW-0418">Kinase</keyword>
<feature type="domain" description="Riboflavin kinase" evidence="15">
    <location>
        <begin position="155"/>
        <end position="282"/>
    </location>
</feature>
<evidence type="ECO:0000256" key="3">
    <source>
        <dbReference type="ARBA" id="ARBA00022630"/>
    </source>
</evidence>
<accession>A0A117L2Y7</accession>
<dbReference type="GO" id="GO:0009398">
    <property type="term" value="P:FMN biosynthetic process"/>
    <property type="evidence" value="ECO:0007669"/>
    <property type="project" value="UniProtKB-UniRule"/>
</dbReference>
<keyword evidence="4 14" id="KW-0288">FMN</keyword>
<dbReference type="InterPro" id="IPR015865">
    <property type="entry name" value="Riboflavin_kinase_bac/euk"/>
</dbReference>
<comment type="catalytic activity">
    <reaction evidence="12 14">
        <text>riboflavin + ATP = FMN + ADP + H(+)</text>
        <dbReference type="Rhea" id="RHEA:14357"/>
        <dbReference type="ChEBI" id="CHEBI:15378"/>
        <dbReference type="ChEBI" id="CHEBI:30616"/>
        <dbReference type="ChEBI" id="CHEBI:57986"/>
        <dbReference type="ChEBI" id="CHEBI:58210"/>
        <dbReference type="ChEBI" id="CHEBI:456216"/>
        <dbReference type="EC" id="2.7.1.26"/>
    </reaction>
</comment>
<dbReference type="InterPro" id="IPR015864">
    <property type="entry name" value="FAD_synthase"/>
</dbReference>
<keyword evidence="3 14" id="KW-0285">Flavoprotein</keyword>
<evidence type="ECO:0000256" key="14">
    <source>
        <dbReference type="PIRNR" id="PIRNR004491"/>
    </source>
</evidence>
<keyword evidence="11" id="KW-0511">Multifunctional enzyme</keyword>
<keyword evidence="7 14" id="KW-0547">Nucleotide-binding</keyword>
<evidence type="ECO:0000256" key="10">
    <source>
        <dbReference type="ARBA" id="ARBA00022840"/>
    </source>
</evidence>
<dbReference type="Pfam" id="PF06574">
    <property type="entry name" value="FAD_syn"/>
    <property type="match status" value="1"/>
</dbReference>
<dbReference type="SUPFAM" id="SSF82114">
    <property type="entry name" value="Riboflavin kinase-like"/>
    <property type="match status" value="1"/>
</dbReference>
<comment type="caution">
    <text evidence="16">The sequence shown here is derived from an EMBL/GenBank/DDBJ whole genome shotgun (WGS) entry which is preliminary data.</text>
</comment>
<dbReference type="PANTHER" id="PTHR22749:SF6">
    <property type="entry name" value="RIBOFLAVIN KINASE"/>
    <property type="match status" value="1"/>
</dbReference>
<dbReference type="SMART" id="SM00904">
    <property type="entry name" value="Flavokinase"/>
    <property type="match status" value="1"/>
</dbReference>
<dbReference type="RefSeq" id="WP_334099970.1">
    <property type="nucleotide sequence ID" value="NZ_DAITJQ010000001.1"/>
</dbReference>
<evidence type="ECO:0000313" key="17">
    <source>
        <dbReference type="Proteomes" id="UP000058636"/>
    </source>
</evidence>
<organism evidence="16 17">
    <name type="scientific">Thermotoga petrophila</name>
    <dbReference type="NCBI Taxonomy" id="93929"/>
    <lineage>
        <taxon>Bacteria</taxon>
        <taxon>Thermotogati</taxon>
        <taxon>Thermotogota</taxon>
        <taxon>Thermotogae</taxon>
        <taxon>Thermotogales</taxon>
        <taxon>Thermotogaceae</taxon>
        <taxon>Thermotoga</taxon>
    </lineage>
</organism>
<evidence type="ECO:0000256" key="13">
    <source>
        <dbReference type="ARBA" id="ARBA00049494"/>
    </source>
</evidence>
<dbReference type="Gene3D" id="2.40.30.30">
    <property type="entry name" value="Riboflavin kinase-like"/>
    <property type="match status" value="1"/>
</dbReference>
<dbReference type="InterPro" id="IPR002606">
    <property type="entry name" value="Riboflavin_kinase_bac"/>
</dbReference>
<dbReference type="EC" id="2.7.7.2" evidence="14"/>
<dbReference type="GO" id="GO:0003919">
    <property type="term" value="F:FMN adenylyltransferase activity"/>
    <property type="evidence" value="ECO:0007669"/>
    <property type="project" value="UniProtKB-UniRule"/>
</dbReference>
<evidence type="ECO:0000256" key="9">
    <source>
        <dbReference type="ARBA" id="ARBA00022827"/>
    </source>
</evidence>